<feature type="transmembrane region" description="Helical" evidence="6">
    <location>
        <begin position="541"/>
        <end position="563"/>
    </location>
</feature>
<comment type="subcellular location">
    <subcellularLocation>
        <location evidence="1">Cell membrane</location>
        <topology evidence="1">Multi-pass membrane protein</topology>
    </subcellularLocation>
</comment>
<dbReference type="RefSeq" id="WP_076428893.1">
    <property type="nucleotide sequence ID" value="NZ_FTNO01000001.1"/>
</dbReference>
<dbReference type="InterPro" id="IPR050545">
    <property type="entry name" value="Mycobact_MmpL"/>
</dbReference>
<gene>
    <name evidence="8" type="ORF">SAMN05421858_1237</name>
</gene>
<evidence type="ECO:0000256" key="4">
    <source>
        <dbReference type="ARBA" id="ARBA00022989"/>
    </source>
</evidence>
<dbReference type="InterPro" id="IPR000731">
    <property type="entry name" value="SSD"/>
</dbReference>
<dbReference type="GO" id="GO:0005886">
    <property type="term" value="C:plasma membrane"/>
    <property type="evidence" value="ECO:0007669"/>
    <property type="project" value="UniProtKB-SubCell"/>
</dbReference>
<protein>
    <submittedName>
        <fullName evidence="8">Hydrophobe/amphiphile efflux-3 (HAE3) family protein</fullName>
    </submittedName>
</protein>
<feature type="transmembrane region" description="Helical" evidence="6">
    <location>
        <begin position="412"/>
        <end position="431"/>
    </location>
</feature>
<name>A0A1N6XR96_9EURY</name>
<dbReference type="OrthoDB" id="42357at2157"/>
<evidence type="ECO:0000259" key="7">
    <source>
        <dbReference type="PROSITE" id="PS50156"/>
    </source>
</evidence>
<reference evidence="9" key="1">
    <citation type="submission" date="2017-01" db="EMBL/GenBank/DDBJ databases">
        <authorList>
            <person name="Varghese N."/>
            <person name="Submissions S."/>
        </authorList>
    </citation>
    <scope>NUCLEOTIDE SEQUENCE [LARGE SCALE GENOMIC DNA]</scope>
    <source>
        <strain evidence="9">CGMCC 1.7737</strain>
    </source>
</reference>
<evidence type="ECO:0000256" key="5">
    <source>
        <dbReference type="ARBA" id="ARBA00023136"/>
    </source>
</evidence>
<feature type="transmembrane region" description="Helical" evidence="6">
    <location>
        <begin position="467"/>
        <end position="486"/>
    </location>
</feature>
<feature type="transmembrane region" description="Helical" evidence="6">
    <location>
        <begin position="888"/>
        <end position="907"/>
    </location>
</feature>
<keyword evidence="5 6" id="KW-0472">Membrane</keyword>
<evidence type="ECO:0000256" key="6">
    <source>
        <dbReference type="SAM" id="Phobius"/>
    </source>
</evidence>
<dbReference type="Proteomes" id="UP000186914">
    <property type="component" value="Unassembled WGS sequence"/>
</dbReference>
<feature type="transmembrane region" description="Helical" evidence="6">
    <location>
        <begin position="832"/>
        <end position="851"/>
    </location>
</feature>
<accession>A0A1N6XR96</accession>
<keyword evidence="9" id="KW-1185">Reference proteome</keyword>
<dbReference type="Pfam" id="PF03176">
    <property type="entry name" value="MMPL"/>
    <property type="match status" value="2"/>
</dbReference>
<feature type="transmembrane region" description="Helical" evidence="6">
    <location>
        <begin position="928"/>
        <end position="956"/>
    </location>
</feature>
<feature type="transmembrane region" description="Helical" evidence="6">
    <location>
        <begin position="438"/>
        <end position="461"/>
    </location>
</feature>
<dbReference type="PROSITE" id="PS50156">
    <property type="entry name" value="SSD"/>
    <property type="match status" value="2"/>
</dbReference>
<dbReference type="EMBL" id="FTNO01000001">
    <property type="protein sequence ID" value="SIR04739.1"/>
    <property type="molecule type" value="Genomic_DNA"/>
</dbReference>
<dbReference type="AlphaFoldDB" id="A0A1N6XR96"/>
<feature type="domain" description="SSD" evidence="7">
    <location>
        <begin position="827"/>
        <end position="987"/>
    </location>
</feature>
<feature type="transmembrane region" description="Helical" evidence="6">
    <location>
        <begin position="604"/>
        <end position="623"/>
    </location>
</feature>
<proteinExistence type="predicted"/>
<evidence type="ECO:0000256" key="1">
    <source>
        <dbReference type="ARBA" id="ARBA00004651"/>
    </source>
</evidence>
<dbReference type="Gene3D" id="1.20.1640.10">
    <property type="entry name" value="Multidrug efflux transporter AcrB transmembrane domain"/>
    <property type="match status" value="2"/>
</dbReference>
<evidence type="ECO:0000256" key="2">
    <source>
        <dbReference type="ARBA" id="ARBA00022475"/>
    </source>
</evidence>
<feature type="transmembrane region" description="Helical" evidence="6">
    <location>
        <begin position="507"/>
        <end position="529"/>
    </location>
</feature>
<dbReference type="InterPro" id="IPR004869">
    <property type="entry name" value="MMPL_dom"/>
</dbReference>
<keyword evidence="3 6" id="KW-0812">Transmembrane</keyword>
<sequence length="1012" mass="108836">MSLLTRLFENVTSHSRVVIAVLLVLTVLVGAGAPMIEQSSSLDQFQSDSEAAEKLEYIETNFTTGQENTTAVQVIVRGDNVLSKDAMVNSLQFQQQLRENQTVNKTLVDDNPTSGVANVVAIGAIQQEKGAELRADGEQLRQRSQELNQTAGRLSDALNQTRALQAQYDQLNASRQAGDIDNETYRQQAGEIETQLQGVQSNATSDLTANQSATFNQSAQQARGLQAQLGQLNASYQQGQINQSTYQERTSEIQSQFQQVYQLGTQGVLAEEYEQLQTRSENLTERQEALQNGSMPSLSEQIQKLESMNESQVDTMTETVLSSDSGSGGMSGQALAFMPTSYDPGTTEANATMLLVFQKQESQSMQPGQGSDGIVESQSAIQSIAGDAFDQEAMVFGSGIISEEINQSMTDSLTIVGPLALLFVVLTLLVAYRDLLDILLGVFGIVLVLVWTFGFMGWLGITFNQMFIAVPVLLIGLSIDYAIHVFMRHREEREQDTGVGVRGSMRVALVSVGAALTWVTATTVIGFLSNLVSPLPPIQDFGIVSSIGIVAALLIFGALIPALKVEVDEFFESRGYNRNKRAFGTGGGALGRVLSAGAVAARKAPLVVIVLTVLVSAGGAYGATKVDTSFAQEDFLAEDPPGWTKELPEPFKPAEYSAKKNLDYVNDNFVREDSQAQILIQGDITRDDSLEQVQQAREEAAEKDTTIVLASGEPEVTSPLSVMEQVAAENESFNATFTAADTDGNGVPDQNIEQVYDELFAVAPDQAAGVIHEEDGEYQAVRMTVSVKGGAASADVTEDMRDVADGFDNLEATATGQAIVFEIVQKQLLDTVIQSLIITMVSVFAFLMLIYRITEGSATLGAVTLLPVVFSVTWILGTMYLLEMPFNVLTGMITSLTVGLGVAYSIHLSERYNVELERRGSVWEAMNVALTGTGGALLGSAATTVGGFGVLVFAILPALQQFGIITGLTIIYAFLASVLVLPSLLVVWTRYFGPGARGTMQTKPTAAPSSED</sequence>
<dbReference type="SUPFAM" id="SSF82866">
    <property type="entry name" value="Multidrug efflux transporter AcrB transmembrane domain"/>
    <property type="match status" value="2"/>
</dbReference>
<feature type="transmembrane region" description="Helical" evidence="6">
    <location>
        <begin position="858"/>
        <end position="882"/>
    </location>
</feature>
<keyword evidence="2" id="KW-1003">Cell membrane</keyword>
<organism evidence="8 9">
    <name type="scientific">Haladaptatus litoreus</name>
    <dbReference type="NCBI Taxonomy" id="553468"/>
    <lineage>
        <taxon>Archaea</taxon>
        <taxon>Methanobacteriati</taxon>
        <taxon>Methanobacteriota</taxon>
        <taxon>Stenosarchaea group</taxon>
        <taxon>Halobacteria</taxon>
        <taxon>Halobacteriales</taxon>
        <taxon>Haladaptataceae</taxon>
        <taxon>Haladaptatus</taxon>
    </lineage>
</organism>
<feature type="domain" description="SSD" evidence="7">
    <location>
        <begin position="439"/>
        <end position="566"/>
    </location>
</feature>
<dbReference type="PANTHER" id="PTHR33406">
    <property type="entry name" value="MEMBRANE PROTEIN MJ1562-RELATED"/>
    <property type="match status" value="1"/>
</dbReference>
<evidence type="ECO:0000313" key="9">
    <source>
        <dbReference type="Proteomes" id="UP000186914"/>
    </source>
</evidence>
<keyword evidence="4 6" id="KW-1133">Transmembrane helix</keyword>
<dbReference type="PANTHER" id="PTHR33406:SF13">
    <property type="entry name" value="MEMBRANE PROTEIN YDFJ"/>
    <property type="match status" value="1"/>
</dbReference>
<evidence type="ECO:0000256" key="3">
    <source>
        <dbReference type="ARBA" id="ARBA00022692"/>
    </source>
</evidence>
<feature type="transmembrane region" description="Helical" evidence="6">
    <location>
        <begin position="962"/>
        <end position="988"/>
    </location>
</feature>
<evidence type="ECO:0000313" key="8">
    <source>
        <dbReference type="EMBL" id="SIR04739.1"/>
    </source>
</evidence>